<keyword evidence="4" id="KW-0378">Hydrolase</keyword>
<dbReference type="Pfam" id="PF01435">
    <property type="entry name" value="Peptidase_M48"/>
    <property type="match status" value="1"/>
</dbReference>
<dbReference type="GO" id="GO:0046872">
    <property type="term" value="F:metal ion binding"/>
    <property type="evidence" value="ECO:0007669"/>
    <property type="project" value="UniProtKB-KW"/>
</dbReference>
<sequence>MTSNSEKSFMNGKSGKSLSLVSRCLVLLTVALLSPSIHCSSPLTPYSTQELEELEKEFVQQINQSESIERNPLASQYINHIGKRLAKFAKIPTPYFFIVKSNEINAFAGPGGYIGVNTQLILSTRSESELAAVMAHEIAHVRLHHLYRLIEHEKQMRIPMLASLLAAAALGVVNPTLGSGAMMASLTGFAQDNINFTRANEKEADRIGIDMLIRAGFNPQSMADFFKKMQESSRYYYTANVPAILRTHPLDEDRIAEAENRIPQSARKQYPDNLDYRLFKELIRTSVAKDNRQLMDYYQKECNRHNSVTACQYGYVLALLNLNQYQQAESRLQSLLANDEDNLFYQIAMARAETGNKQYAAALKRLEELQGNYPDNYAALMAHAQGLIAAGDANRATGILLKGSRVFKRDLPLCEELAQAQSASGKKAYAYFTESQCQLLQGRQRDALRKLQLVKTMAANDKYLLARTNAMIDEIKFMLSD</sequence>
<feature type="coiled-coil region" evidence="7">
    <location>
        <begin position="322"/>
        <end position="372"/>
    </location>
</feature>
<keyword evidence="6" id="KW-0482">Metalloprotease</keyword>
<feature type="domain" description="Peptidase M48" evidence="8">
    <location>
        <begin position="74"/>
        <end position="261"/>
    </location>
</feature>
<comment type="caution">
    <text evidence="9">The sequence shown here is derived from an EMBL/GenBank/DDBJ whole genome shotgun (WGS) entry which is preliminary data.</text>
</comment>
<protein>
    <submittedName>
        <fullName evidence="9">Zn-dependent protease</fullName>
    </submittedName>
</protein>
<evidence type="ECO:0000256" key="5">
    <source>
        <dbReference type="ARBA" id="ARBA00022833"/>
    </source>
</evidence>
<evidence type="ECO:0000256" key="1">
    <source>
        <dbReference type="ARBA" id="ARBA00001947"/>
    </source>
</evidence>
<dbReference type="GO" id="GO:0051603">
    <property type="term" value="P:proteolysis involved in protein catabolic process"/>
    <property type="evidence" value="ECO:0007669"/>
    <property type="project" value="TreeGrafter"/>
</dbReference>
<organism evidence="9 10">
    <name type="scientific">Legionella quinlivanii</name>
    <dbReference type="NCBI Taxonomy" id="45073"/>
    <lineage>
        <taxon>Bacteria</taxon>
        <taxon>Pseudomonadati</taxon>
        <taxon>Pseudomonadota</taxon>
        <taxon>Gammaproteobacteria</taxon>
        <taxon>Legionellales</taxon>
        <taxon>Legionellaceae</taxon>
        <taxon>Legionella</taxon>
    </lineage>
</organism>
<dbReference type="PANTHER" id="PTHR22726">
    <property type="entry name" value="METALLOENDOPEPTIDASE OMA1"/>
    <property type="match status" value="1"/>
</dbReference>
<dbReference type="Gene3D" id="3.30.2010.10">
    <property type="entry name" value="Metalloproteases ('zincins'), catalytic domain"/>
    <property type="match status" value="1"/>
</dbReference>
<evidence type="ECO:0000256" key="2">
    <source>
        <dbReference type="ARBA" id="ARBA00022670"/>
    </source>
</evidence>
<dbReference type="EMBL" id="MVJN01000006">
    <property type="protein sequence ID" value="RAP36313.1"/>
    <property type="molecule type" value="Genomic_DNA"/>
</dbReference>
<evidence type="ECO:0000313" key="9">
    <source>
        <dbReference type="EMBL" id="RAP36313.1"/>
    </source>
</evidence>
<keyword evidence="7" id="KW-0175">Coiled coil</keyword>
<dbReference type="RefSeq" id="WP_253255826.1">
    <property type="nucleotide sequence ID" value="NZ_MVJN01000006.1"/>
</dbReference>
<dbReference type="GO" id="GO:0004222">
    <property type="term" value="F:metalloendopeptidase activity"/>
    <property type="evidence" value="ECO:0007669"/>
    <property type="project" value="InterPro"/>
</dbReference>
<dbReference type="PANTHER" id="PTHR22726:SF1">
    <property type="entry name" value="METALLOENDOPEPTIDASE OMA1, MITOCHONDRIAL"/>
    <property type="match status" value="1"/>
</dbReference>
<dbReference type="Proteomes" id="UP000249458">
    <property type="component" value="Unassembled WGS sequence"/>
</dbReference>
<keyword evidence="3" id="KW-0479">Metal-binding</keyword>
<dbReference type="InterPro" id="IPR011990">
    <property type="entry name" value="TPR-like_helical_dom_sf"/>
</dbReference>
<evidence type="ECO:0000256" key="3">
    <source>
        <dbReference type="ARBA" id="ARBA00022723"/>
    </source>
</evidence>
<dbReference type="InterPro" id="IPR051156">
    <property type="entry name" value="Mito/Outer_Membr_Metalloprot"/>
</dbReference>
<evidence type="ECO:0000256" key="7">
    <source>
        <dbReference type="SAM" id="Coils"/>
    </source>
</evidence>
<keyword evidence="5" id="KW-0862">Zinc</keyword>
<name>A0A364LIR3_9GAMM</name>
<evidence type="ECO:0000313" key="10">
    <source>
        <dbReference type="Proteomes" id="UP000249458"/>
    </source>
</evidence>
<evidence type="ECO:0000256" key="4">
    <source>
        <dbReference type="ARBA" id="ARBA00022801"/>
    </source>
</evidence>
<comment type="cofactor">
    <cofactor evidence="1">
        <name>Zn(2+)</name>
        <dbReference type="ChEBI" id="CHEBI:29105"/>
    </cofactor>
</comment>
<dbReference type="Gene3D" id="1.25.40.10">
    <property type="entry name" value="Tetratricopeptide repeat domain"/>
    <property type="match status" value="1"/>
</dbReference>
<keyword evidence="2 9" id="KW-0645">Protease</keyword>
<reference evidence="9 10" key="1">
    <citation type="submission" date="2017-02" db="EMBL/GenBank/DDBJ databases">
        <title>Legionella quilivanii strain from human: case report and whole genome sequencing analysis.</title>
        <authorList>
            <person name="Lalancette C."/>
            <person name="Leduc J.-M."/>
            <person name="Levesque S."/>
            <person name="Fournier E."/>
            <person name="Saoud J."/>
            <person name="Faucher S.P."/>
            <person name="Bernard K."/>
            <person name="Martineau C."/>
            <person name="Longtin J."/>
        </authorList>
    </citation>
    <scope>NUCLEOTIDE SEQUENCE [LARGE SCALE GENOMIC DNA]</scope>
    <source>
        <strain evidence="9 10">ID143958</strain>
    </source>
</reference>
<accession>A0A364LIR3</accession>
<proteinExistence type="predicted"/>
<evidence type="ECO:0000256" key="6">
    <source>
        <dbReference type="ARBA" id="ARBA00023049"/>
    </source>
</evidence>
<evidence type="ECO:0000259" key="8">
    <source>
        <dbReference type="Pfam" id="PF01435"/>
    </source>
</evidence>
<dbReference type="SUPFAM" id="SSF48452">
    <property type="entry name" value="TPR-like"/>
    <property type="match status" value="1"/>
</dbReference>
<dbReference type="GO" id="GO:0016020">
    <property type="term" value="C:membrane"/>
    <property type="evidence" value="ECO:0007669"/>
    <property type="project" value="TreeGrafter"/>
</dbReference>
<dbReference type="AlphaFoldDB" id="A0A364LIR3"/>
<dbReference type="CDD" id="cd07333">
    <property type="entry name" value="M48C_bepA_like"/>
    <property type="match status" value="1"/>
</dbReference>
<dbReference type="InterPro" id="IPR001915">
    <property type="entry name" value="Peptidase_M48"/>
</dbReference>
<gene>
    <name evidence="9" type="ORF">B1207_09205</name>
</gene>